<protein>
    <submittedName>
        <fullName evidence="2">7922_t:CDS:1</fullName>
    </submittedName>
</protein>
<dbReference type="OrthoDB" id="5985073at2759"/>
<evidence type="ECO:0000313" key="3">
    <source>
        <dbReference type="Proteomes" id="UP000789572"/>
    </source>
</evidence>
<name>A0A9N9GI05_9GLOM</name>
<sequence length="202" mass="22008">MSKLILILLVFTLFFTQTLSRPTRPKSVVTMYWVTSENDFKPSGKTTIRTCQGKSLATVKSNFAEALRIEGTGITSSGKMFNLGDCDCGDGFSCFTEVDTQLFPFGISSNDEALDPFASAAANDFPIGTKLFVPAFKGLKLPNGLIHNGCVKVADRGYGFGANHIDWFVSTEANYNQIANNVPETTIVKKADCELLKYTDTA</sequence>
<dbReference type="AlphaFoldDB" id="A0A9N9GI05"/>
<keyword evidence="1" id="KW-0732">Signal</keyword>
<dbReference type="Proteomes" id="UP000789572">
    <property type="component" value="Unassembled WGS sequence"/>
</dbReference>
<dbReference type="CDD" id="cd22785">
    <property type="entry name" value="DPBB_MltA-like"/>
    <property type="match status" value="1"/>
</dbReference>
<feature type="chain" id="PRO_5040441281" evidence="1">
    <location>
        <begin position="21"/>
        <end position="202"/>
    </location>
</feature>
<evidence type="ECO:0000313" key="2">
    <source>
        <dbReference type="EMBL" id="CAG8611829.1"/>
    </source>
</evidence>
<keyword evidence="3" id="KW-1185">Reference proteome</keyword>
<reference evidence="2" key="1">
    <citation type="submission" date="2021-06" db="EMBL/GenBank/DDBJ databases">
        <authorList>
            <person name="Kallberg Y."/>
            <person name="Tangrot J."/>
            <person name="Rosling A."/>
        </authorList>
    </citation>
    <scope>NUCLEOTIDE SEQUENCE</scope>
    <source>
        <strain evidence="2">IA702</strain>
    </source>
</reference>
<comment type="caution">
    <text evidence="2">The sequence shown here is derived from an EMBL/GenBank/DDBJ whole genome shotgun (WGS) entry which is preliminary data.</text>
</comment>
<gene>
    <name evidence="2" type="ORF">POCULU_LOCUS7986</name>
</gene>
<evidence type="ECO:0000256" key="1">
    <source>
        <dbReference type="SAM" id="SignalP"/>
    </source>
</evidence>
<accession>A0A9N9GI05</accession>
<dbReference type="EMBL" id="CAJVPJ010002054">
    <property type="protein sequence ID" value="CAG8611829.1"/>
    <property type="molecule type" value="Genomic_DNA"/>
</dbReference>
<feature type="signal peptide" evidence="1">
    <location>
        <begin position="1"/>
        <end position="20"/>
    </location>
</feature>
<proteinExistence type="predicted"/>
<organism evidence="2 3">
    <name type="scientific">Paraglomus occultum</name>
    <dbReference type="NCBI Taxonomy" id="144539"/>
    <lineage>
        <taxon>Eukaryota</taxon>
        <taxon>Fungi</taxon>
        <taxon>Fungi incertae sedis</taxon>
        <taxon>Mucoromycota</taxon>
        <taxon>Glomeromycotina</taxon>
        <taxon>Glomeromycetes</taxon>
        <taxon>Paraglomerales</taxon>
        <taxon>Paraglomeraceae</taxon>
        <taxon>Paraglomus</taxon>
    </lineage>
</organism>